<accession>A0ABR4M4H9</accession>
<comment type="similarity">
    <text evidence="4">Belongs to the copper transporter (Ctr) (TC 1.A.56) family. SLC31A subfamily.</text>
</comment>
<evidence type="ECO:0000313" key="6">
    <source>
        <dbReference type="Proteomes" id="UP001610432"/>
    </source>
</evidence>
<evidence type="ECO:0000313" key="5">
    <source>
        <dbReference type="EMBL" id="KAL2871484.1"/>
    </source>
</evidence>
<keyword evidence="4" id="KW-0406">Ion transport</keyword>
<dbReference type="RefSeq" id="XP_070890463.1">
    <property type="nucleotide sequence ID" value="XM_071032058.1"/>
</dbReference>
<keyword evidence="2 4" id="KW-1133">Transmembrane helix</keyword>
<keyword evidence="1 4" id="KW-0812">Transmembrane</keyword>
<keyword evidence="4" id="KW-0187">Copper transport</keyword>
<dbReference type="PANTHER" id="PTHR12483">
    <property type="entry name" value="SOLUTE CARRIER FAMILY 31 COPPER TRANSPORTERS"/>
    <property type="match status" value="1"/>
</dbReference>
<sequence>MEMSGMDHSNTASSTMTMGMVFTNSHSSPLFSSQWTPSSNGSYAGTCIFLIILSAIARCLVAFRVYMEQRWLNAHLKRRYVVVAGKTSEAGRIHSDPDAKAGTLVTAQGVEESVKVVYRDNPEILPWRFSVDLPRALIFLCITGVTYLLMLAVMTMNEGYFCAVLGGSFLGELVVGRFFQWNESHAH</sequence>
<reference evidence="5 6" key="1">
    <citation type="submission" date="2024-07" db="EMBL/GenBank/DDBJ databases">
        <title>Section-level genome sequencing and comparative genomics of Aspergillus sections Usti and Cavernicolus.</title>
        <authorList>
            <consortium name="Lawrence Berkeley National Laboratory"/>
            <person name="Nybo J.L."/>
            <person name="Vesth T.C."/>
            <person name="Theobald S."/>
            <person name="Frisvad J.C."/>
            <person name="Larsen T.O."/>
            <person name="Kjaerboelling I."/>
            <person name="Rothschild-Mancinelli K."/>
            <person name="Lyhne E.K."/>
            <person name="Kogle M.E."/>
            <person name="Barry K."/>
            <person name="Clum A."/>
            <person name="Na H."/>
            <person name="Ledsgaard L."/>
            <person name="Lin J."/>
            <person name="Lipzen A."/>
            <person name="Kuo A."/>
            <person name="Riley R."/>
            <person name="Mondo S."/>
            <person name="Labutti K."/>
            <person name="Haridas S."/>
            <person name="Pangalinan J."/>
            <person name="Salamov A.A."/>
            <person name="Simmons B.A."/>
            <person name="Magnuson J.K."/>
            <person name="Chen J."/>
            <person name="Drula E."/>
            <person name="Henrissat B."/>
            <person name="Wiebenga A."/>
            <person name="Lubbers R.J."/>
            <person name="Gomes A.C."/>
            <person name="Macurrencykelacurrency M.R."/>
            <person name="Stajich J."/>
            <person name="Grigoriev I.V."/>
            <person name="Mortensen U.H."/>
            <person name="De Vries R.P."/>
            <person name="Baker S.E."/>
            <person name="Andersen M.R."/>
        </authorList>
    </citation>
    <scope>NUCLEOTIDE SEQUENCE [LARGE SCALE GENOMIC DNA]</scope>
    <source>
        <strain evidence="5 6">CBS 449.75</strain>
    </source>
</reference>
<gene>
    <name evidence="5" type="ORF">BJX67DRAFT_377251</name>
</gene>
<keyword evidence="3 4" id="KW-0472">Membrane</keyword>
<feature type="transmembrane region" description="Helical" evidence="4">
    <location>
        <begin position="43"/>
        <end position="67"/>
    </location>
</feature>
<feature type="transmembrane region" description="Helical" evidence="4">
    <location>
        <begin position="160"/>
        <end position="179"/>
    </location>
</feature>
<organism evidence="5 6">
    <name type="scientific">Aspergillus lucknowensis</name>
    <dbReference type="NCBI Taxonomy" id="176173"/>
    <lineage>
        <taxon>Eukaryota</taxon>
        <taxon>Fungi</taxon>
        <taxon>Dikarya</taxon>
        <taxon>Ascomycota</taxon>
        <taxon>Pezizomycotina</taxon>
        <taxon>Eurotiomycetes</taxon>
        <taxon>Eurotiomycetidae</taxon>
        <taxon>Eurotiales</taxon>
        <taxon>Aspergillaceae</taxon>
        <taxon>Aspergillus</taxon>
        <taxon>Aspergillus subgen. Nidulantes</taxon>
    </lineage>
</organism>
<dbReference type="Proteomes" id="UP001610432">
    <property type="component" value="Unassembled WGS sequence"/>
</dbReference>
<dbReference type="EMBL" id="JBFXLQ010000003">
    <property type="protein sequence ID" value="KAL2871484.1"/>
    <property type="molecule type" value="Genomic_DNA"/>
</dbReference>
<keyword evidence="4" id="KW-0813">Transport</keyword>
<keyword evidence="6" id="KW-1185">Reference proteome</keyword>
<proteinExistence type="inferred from homology"/>
<keyword evidence="4" id="KW-0186">Copper</keyword>
<dbReference type="InterPro" id="IPR007274">
    <property type="entry name" value="Cop_transporter"/>
</dbReference>
<dbReference type="Pfam" id="PF04145">
    <property type="entry name" value="Ctr"/>
    <property type="match status" value="1"/>
</dbReference>
<comment type="caution">
    <text evidence="5">The sequence shown here is derived from an EMBL/GenBank/DDBJ whole genome shotgun (WGS) entry which is preliminary data.</text>
</comment>
<dbReference type="GeneID" id="98147130"/>
<name>A0ABR4M4H9_9EURO</name>
<comment type="subcellular location">
    <subcellularLocation>
        <location evidence="4">Membrane</location>
        <topology evidence="4">Multi-pass membrane protein</topology>
    </subcellularLocation>
</comment>
<evidence type="ECO:0000256" key="3">
    <source>
        <dbReference type="ARBA" id="ARBA00023136"/>
    </source>
</evidence>
<evidence type="ECO:0000256" key="4">
    <source>
        <dbReference type="RuleBase" id="RU367022"/>
    </source>
</evidence>
<feature type="transmembrane region" description="Helical" evidence="4">
    <location>
        <begin position="136"/>
        <end position="154"/>
    </location>
</feature>
<dbReference type="PANTHER" id="PTHR12483:SF120">
    <property type="entry name" value="HIGH-AFFINITY COPPER TRANSPORTER CTRA2"/>
    <property type="match status" value="1"/>
</dbReference>
<evidence type="ECO:0000256" key="2">
    <source>
        <dbReference type="ARBA" id="ARBA00022989"/>
    </source>
</evidence>
<evidence type="ECO:0000256" key="1">
    <source>
        <dbReference type="ARBA" id="ARBA00022692"/>
    </source>
</evidence>
<protein>
    <recommendedName>
        <fullName evidence="4">Copper transport protein</fullName>
    </recommendedName>
</protein>